<dbReference type="SUPFAM" id="SSF49599">
    <property type="entry name" value="TRAF domain-like"/>
    <property type="match status" value="1"/>
</dbReference>
<dbReference type="Gene3D" id="2.60.210.10">
    <property type="entry name" value="Apoptosis, Tumor Necrosis Factor Receptor Associated Protein 2, Chain A"/>
    <property type="match status" value="1"/>
</dbReference>
<dbReference type="InterPro" id="IPR000210">
    <property type="entry name" value="BTB/POZ_dom"/>
</dbReference>
<dbReference type="SUPFAM" id="SSF54695">
    <property type="entry name" value="POZ domain"/>
    <property type="match status" value="1"/>
</dbReference>
<evidence type="ECO:0000313" key="7">
    <source>
        <dbReference type="Proteomes" id="UP000008810"/>
    </source>
</evidence>
<gene>
    <name evidence="5" type="ORF">BRADI_5g22491v3</name>
</gene>
<sequence length="376" mass="41467">MADQNAAAGVNHSEGLPIPETSSRCVTECGAHNFEVTNSELLVGMGIGRFVSSSTFSVGGYDWSIRFYPAGEKDDPAGGYASAFLFYLSETKNVTENFALTMLDKDGEVVANSEFQETNIFSPEANHRGWLQFIEKLKLKSPPSDDQLGNGGCRFTIRCVLTVIKEPPADQCKEKLFEIPPPELPGQLERVLKDRKGADVTILVGGWEFSAHRFMLAARSPVFDAQLFGPLAEKDTRCGNTTIEVVDMKPAIFEMFLHFIYTDSLPPLCLCDSEEGYGTAEMQHLLVAADRYGLDRLKGMCEGKLCRSINLKTVTSTLALANQHFCERLKNACEEFLSESGRVSDVLSSDEFRRLIASCTPLVLEDKEVSAGEKKL</sequence>
<evidence type="ECO:0000256" key="1">
    <source>
        <dbReference type="ARBA" id="ARBA00004906"/>
    </source>
</evidence>
<dbReference type="Gene3D" id="1.25.40.420">
    <property type="match status" value="1"/>
</dbReference>
<evidence type="ECO:0008006" key="8">
    <source>
        <dbReference type="Google" id="ProtNLM"/>
    </source>
</evidence>
<dbReference type="Pfam" id="PF00651">
    <property type="entry name" value="BTB"/>
    <property type="match status" value="1"/>
</dbReference>
<reference evidence="5 6" key="1">
    <citation type="journal article" date="2010" name="Nature">
        <title>Genome sequencing and analysis of the model grass Brachypodium distachyon.</title>
        <authorList>
            <consortium name="International Brachypodium Initiative"/>
        </authorList>
    </citation>
    <scope>NUCLEOTIDE SEQUENCE [LARGE SCALE GENOMIC DNA]</scope>
    <source>
        <strain evidence="5 6">Bd21</strain>
    </source>
</reference>
<dbReference type="InterPro" id="IPR002083">
    <property type="entry name" value="MATH/TRAF_dom"/>
</dbReference>
<dbReference type="PANTHER" id="PTHR26379">
    <property type="entry name" value="BTB/POZ AND MATH DOMAIN-CONTAINING PROTEIN 1"/>
    <property type="match status" value="1"/>
</dbReference>
<organism evidence="5">
    <name type="scientific">Brachypodium distachyon</name>
    <name type="common">Purple false brome</name>
    <name type="synonym">Trachynia distachya</name>
    <dbReference type="NCBI Taxonomy" id="15368"/>
    <lineage>
        <taxon>Eukaryota</taxon>
        <taxon>Viridiplantae</taxon>
        <taxon>Streptophyta</taxon>
        <taxon>Embryophyta</taxon>
        <taxon>Tracheophyta</taxon>
        <taxon>Spermatophyta</taxon>
        <taxon>Magnoliopsida</taxon>
        <taxon>Liliopsida</taxon>
        <taxon>Poales</taxon>
        <taxon>Poaceae</taxon>
        <taxon>BOP clade</taxon>
        <taxon>Pooideae</taxon>
        <taxon>Stipodae</taxon>
        <taxon>Brachypodieae</taxon>
        <taxon>Brachypodium</taxon>
    </lineage>
</organism>
<dbReference type="PROSITE" id="PS50144">
    <property type="entry name" value="MATH"/>
    <property type="match status" value="1"/>
</dbReference>
<evidence type="ECO:0000313" key="5">
    <source>
        <dbReference type="EMBL" id="KQJ84732.1"/>
    </source>
</evidence>
<dbReference type="InterPro" id="IPR045005">
    <property type="entry name" value="BPM1-6"/>
</dbReference>
<name>A0A0Q3EE75_BRADI</name>
<dbReference type="OrthoDB" id="6359816at2759"/>
<reference evidence="6" key="3">
    <citation type="submission" date="2018-08" db="UniProtKB">
        <authorList>
            <consortium name="EnsemblPlants"/>
        </authorList>
    </citation>
    <scope>IDENTIFICATION</scope>
    <source>
        <strain evidence="6">cv. Bd21</strain>
    </source>
</reference>
<protein>
    <recommendedName>
        <fullName evidence="8">BTB domain-containing protein</fullName>
    </recommendedName>
</protein>
<evidence type="ECO:0000313" key="6">
    <source>
        <dbReference type="EnsemblPlants" id="KQJ84732"/>
    </source>
</evidence>
<dbReference type="InParanoid" id="A0A0Q3EE75"/>
<dbReference type="Gene3D" id="3.30.710.10">
    <property type="entry name" value="Potassium Channel Kv1.1, Chain A"/>
    <property type="match status" value="1"/>
</dbReference>
<dbReference type="CDD" id="cd00121">
    <property type="entry name" value="MATH"/>
    <property type="match status" value="1"/>
</dbReference>
<dbReference type="Gramene" id="KQJ84732">
    <property type="protein sequence ID" value="KQJ84732"/>
    <property type="gene ID" value="BRADI_5g22491v3"/>
</dbReference>
<dbReference type="PROSITE" id="PS50097">
    <property type="entry name" value="BTB"/>
    <property type="match status" value="1"/>
</dbReference>
<feature type="domain" description="BTB" evidence="3">
    <location>
        <begin position="198"/>
        <end position="265"/>
    </location>
</feature>
<dbReference type="AlphaFoldDB" id="A0A0Q3EE75"/>
<dbReference type="InterPro" id="IPR008974">
    <property type="entry name" value="TRAF-like"/>
</dbReference>
<evidence type="ECO:0000259" key="4">
    <source>
        <dbReference type="PROSITE" id="PS50144"/>
    </source>
</evidence>
<accession>A0A0Q3EE75</accession>
<dbReference type="InterPro" id="IPR056423">
    <property type="entry name" value="BACK_BPM_SPOP"/>
</dbReference>
<proteinExistence type="inferred from homology"/>
<dbReference type="EMBL" id="CM000884">
    <property type="protein sequence ID" value="KQJ84732.1"/>
    <property type="molecule type" value="Genomic_DNA"/>
</dbReference>
<reference evidence="5" key="2">
    <citation type="submission" date="2017-06" db="EMBL/GenBank/DDBJ databases">
        <title>WGS assembly of Brachypodium distachyon.</title>
        <authorList>
            <consortium name="The International Brachypodium Initiative"/>
            <person name="Lucas S."/>
            <person name="Harmon-Smith M."/>
            <person name="Lail K."/>
            <person name="Tice H."/>
            <person name="Grimwood J."/>
            <person name="Bruce D."/>
            <person name="Barry K."/>
            <person name="Shu S."/>
            <person name="Lindquist E."/>
            <person name="Wang M."/>
            <person name="Pitluck S."/>
            <person name="Vogel J.P."/>
            <person name="Garvin D.F."/>
            <person name="Mockler T.C."/>
            <person name="Schmutz J."/>
            <person name="Rokhsar D."/>
            <person name="Bevan M.W."/>
        </authorList>
    </citation>
    <scope>NUCLEOTIDE SEQUENCE</scope>
    <source>
        <strain evidence="5">Bd21</strain>
    </source>
</reference>
<evidence type="ECO:0000256" key="2">
    <source>
        <dbReference type="ARBA" id="ARBA00010846"/>
    </source>
</evidence>
<dbReference type="Pfam" id="PF24570">
    <property type="entry name" value="BACK_BPM_SPOP"/>
    <property type="match status" value="1"/>
</dbReference>
<dbReference type="EnsemblPlants" id="KQJ84732">
    <property type="protein sequence ID" value="KQJ84732"/>
    <property type="gene ID" value="BRADI_5g22491v3"/>
</dbReference>
<evidence type="ECO:0000259" key="3">
    <source>
        <dbReference type="PROSITE" id="PS50097"/>
    </source>
</evidence>
<dbReference type="SMART" id="SM00225">
    <property type="entry name" value="BTB"/>
    <property type="match status" value="1"/>
</dbReference>
<dbReference type="Pfam" id="PF22486">
    <property type="entry name" value="MATH_2"/>
    <property type="match status" value="1"/>
</dbReference>
<comment type="similarity">
    <text evidence="2">Belongs to the Tdpoz family.</text>
</comment>
<feature type="domain" description="MATH" evidence="4">
    <location>
        <begin position="29"/>
        <end position="159"/>
    </location>
</feature>
<dbReference type="Proteomes" id="UP000008810">
    <property type="component" value="Chromosome 5"/>
</dbReference>
<dbReference type="PANTHER" id="PTHR26379:SF385">
    <property type="entry name" value="BTB DOMAIN-CONTAINING PROTEIN"/>
    <property type="match status" value="1"/>
</dbReference>
<keyword evidence="7" id="KW-1185">Reference proteome</keyword>
<dbReference type="GO" id="GO:0016567">
    <property type="term" value="P:protein ubiquitination"/>
    <property type="evidence" value="ECO:0007669"/>
    <property type="project" value="InterPro"/>
</dbReference>
<comment type="pathway">
    <text evidence="1">Protein modification; protein ubiquitination.</text>
</comment>
<dbReference type="InterPro" id="IPR011333">
    <property type="entry name" value="SKP1/BTB/POZ_sf"/>
</dbReference>